<accession>Q2JGD8</accession>
<keyword evidence="2" id="KW-1185">Reference proteome</keyword>
<dbReference type="Proteomes" id="UP000001937">
    <property type="component" value="Chromosome"/>
</dbReference>
<dbReference type="PROSITE" id="PS51257">
    <property type="entry name" value="PROKAR_LIPOPROTEIN"/>
    <property type="match status" value="1"/>
</dbReference>
<sequence>MVTISGRPVVSVFGGAGTTAPGIGSGCPMLARRCARTPSHLSLDALAAARLDAFVDAPADSHADARADEFVECPRRCSGECASWVDRRAS</sequence>
<name>Q2JGD8_FRACC</name>
<dbReference type="KEGG" id="fra:Francci3_0266"/>
<evidence type="ECO:0000313" key="2">
    <source>
        <dbReference type="Proteomes" id="UP000001937"/>
    </source>
</evidence>
<dbReference type="STRING" id="106370.Francci3_0266"/>
<evidence type="ECO:0000313" key="1">
    <source>
        <dbReference type="EMBL" id="ABD09654.1"/>
    </source>
</evidence>
<dbReference type="AlphaFoldDB" id="Q2JGD8"/>
<proteinExistence type="predicted"/>
<dbReference type="EMBL" id="CP000249">
    <property type="protein sequence ID" value="ABD09654.1"/>
    <property type="molecule type" value="Genomic_DNA"/>
</dbReference>
<organism evidence="1 2">
    <name type="scientific">Frankia casuarinae (strain DSM 45818 / CECT 9043 / HFP020203 / CcI3)</name>
    <dbReference type="NCBI Taxonomy" id="106370"/>
    <lineage>
        <taxon>Bacteria</taxon>
        <taxon>Bacillati</taxon>
        <taxon>Actinomycetota</taxon>
        <taxon>Actinomycetes</taxon>
        <taxon>Frankiales</taxon>
        <taxon>Frankiaceae</taxon>
        <taxon>Frankia</taxon>
    </lineage>
</organism>
<dbReference type="HOGENOM" id="CLU_2436509_0_0_11"/>
<protein>
    <submittedName>
        <fullName evidence="1">Uncharacterized protein</fullName>
    </submittedName>
</protein>
<gene>
    <name evidence="1" type="ordered locus">Francci3_0266</name>
</gene>
<reference evidence="1 2" key="1">
    <citation type="journal article" date="2007" name="Genome Res.">
        <title>Genome characteristics of facultatively symbiotic Frankia sp. strains reflect host range and host plant biogeography.</title>
        <authorList>
            <person name="Normand P."/>
            <person name="Lapierre P."/>
            <person name="Tisa L.S."/>
            <person name="Gogarten J.P."/>
            <person name="Alloisio N."/>
            <person name="Bagnarol E."/>
            <person name="Bassi C.A."/>
            <person name="Berry A.M."/>
            <person name="Bickhart D.M."/>
            <person name="Choisne N."/>
            <person name="Couloux A."/>
            <person name="Cournoyer B."/>
            <person name="Cruveiller S."/>
            <person name="Daubin V."/>
            <person name="Demange N."/>
            <person name="Francino M.P."/>
            <person name="Goltsman E."/>
            <person name="Huang Y."/>
            <person name="Kopp O.R."/>
            <person name="Labarre L."/>
            <person name="Lapidus A."/>
            <person name="Lavire C."/>
            <person name="Marechal J."/>
            <person name="Martinez M."/>
            <person name="Mastronunzio J.E."/>
            <person name="Mullin B.C."/>
            <person name="Niemann J."/>
            <person name="Pujic P."/>
            <person name="Rawnsley T."/>
            <person name="Rouy Z."/>
            <person name="Schenowitz C."/>
            <person name="Sellstedt A."/>
            <person name="Tavares F."/>
            <person name="Tomkins J.P."/>
            <person name="Vallenet D."/>
            <person name="Valverde C."/>
            <person name="Wall L.G."/>
            <person name="Wang Y."/>
            <person name="Medigue C."/>
            <person name="Benson D.R."/>
        </authorList>
    </citation>
    <scope>NUCLEOTIDE SEQUENCE [LARGE SCALE GENOMIC DNA]</scope>
    <source>
        <strain evidence="2">DSM 45818 / CECT 9043 / CcI3</strain>
    </source>
</reference>